<dbReference type="GO" id="GO:0005829">
    <property type="term" value="C:cytosol"/>
    <property type="evidence" value="ECO:0007669"/>
    <property type="project" value="TreeGrafter"/>
</dbReference>
<dbReference type="AlphaFoldDB" id="A0A9P0ATD6"/>
<dbReference type="Gene3D" id="1.10.3520.10">
    <property type="entry name" value="Glycolipid transfer protein"/>
    <property type="match status" value="1"/>
</dbReference>
<feature type="domain" description="Glycolipid transfer protein" evidence="2">
    <location>
        <begin position="29"/>
        <end position="167"/>
    </location>
</feature>
<dbReference type="OrthoDB" id="205255at2759"/>
<dbReference type="GO" id="GO:1902387">
    <property type="term" value="F:ceramide 1-phosphate binding"/>
    <property type="evidence" value="ECO:0007669"/>
    <property type="project" value="TreeGrafter"/>
</dbReference>
<sequence>MSDAETSSDENLTAFTEMEYRFVKQNTKIKTHHFIQATKSLVKLLEKIGKMFAPVVYDLNESVKKLLGKYEQNKVKYKYLEDIIIEENEVSLQILDAVVWIKRNMQFLAKFFQCITDDTYNLAHDLTVSLKETYTETLEPHHGWLGTQLYNVLCKFAPCRRTFLYVLALDKHDKQNLVLKDMKNFVQELNHTATYLEDFITKNNLE</sequence>
<reference evidence="3" key="1">
    <citation type="submission" date="2021-12" db="EMBL/GenBank/DDBJ databases">
        <authorList>
            <person name="King R."/>
        </authorList>
    </citation>
    <scope>NUCLEOTIDE SEQUENCE</scope>
</reference>
<keyword evidence="1" id="KW-0813">Transport</keyword>
<evidence type="ECO:0000256" key="1">
    <source>
        <dbReference type="ARBA" id="ARBA00022448"/>
    </source>
</evidence>
<evidence type="ECO:0000313" key="3">
    <source>
        <dbReference type="EMBL" id="CAH0547751.1"/>
    </source>
</evidence>
<dbReference type="Proteomes" id="UP001154078">
    <property type="component" value="Chromosome 1"/>
</dbReference>
<dbReference type="Pfam" id="PF08718">
    <property type="entry name" value="GLTP"/>
    <property type="match status" value="1"/>
</dbReference>
<dbReference type="SUPFAM" id="SSF110004">
    <property type="entry name" value="Glycolipid transfer protein, GLTP"/>
    <property type="match status" value="1"/>
</dbReference>
<accession>A0A9P0ATD6</accession>
<organism evidence="3 4">
    <name type="scientific">Brassicogethes aeneus</name>
    <name type="common">Rape pollen beetle</name>
    <name type="synonym">Meligethes aeneus</name>
    <dbReference type="NCBI Taxonomy" id="1431903"/>
    <lineage>
        <taxon>Eukaryota</taxon>
        <taxon>Metazoa</taxon>
        <taxon>Ecdysozoa</taxon>
        <taxon>Arthropoda</taxon>
        <taxon>Hexapoda</taxon>
        <taxon>Insecta</taxon>
        <taxon>Pterygota</taxon>
        <taxon>Neoptera</taxon>
        <taxon>Endopterygota</taxon>
        <taxon>Coleoptera</taxon>
        <taxon>Polyphaga</taxon>
        <taxon>Cucujiformia</taxon>
        <taxon>Nitidulidae</taxon>
        <taxon>Meligethinae</taxon>
        <taxon>Brassicogethes</taxon>
    </lineage>
</organism>
<evidence type="ECO:0000313" key="4">
    <source>
        <dbReference type="Proteomes" id="UP001154078"/>
    </source>
</evidence>
<dbReference type="GO" id="GO:0016020">
    <property type="term" value="C:membrane"/>
    <property type="evidence" value="ECO:0007669"/>
    <property type="project" value="TreeGrafter"/>
</dbReference>
<keyword evidence="4" id="KW-1185">Reference proteome</keyword>
<dbReference type="GO" id="GO:1902388">
    <property type="term" value="F:ceramide 1-phosphate transfer activity"/>
    <property type="evidence" value="ECO:0007669"/>
    <property type="project" value="TreeGrafter"/>
</dbReference>
<dbReference type="EMBL" id="OV121132">
    <property type="protein sequence ID" value="CAH0547751.1"/>
    <property type="molecule type" value="Genomic_DNA"/>
</dbReference>
<protein>
    <recommendedName>
        <fullName evidence="2">Glycolipid transfer protein domain-containing protein</fullName>
    </recommendedName>
</protein>
<dbReference type="InterPro" id="IPR036497">
    <property type="entry name" value="GLTP_sf"/>
</dbReference>
<name>A0A9P0ATD6_BRAAE</name>
<dbReference type="PANTHER" id="PTHR10219">
    <property type="entry name" value="GLYCOLIPID TRANSFER PROTEIN-RELATED"/>
    <property type="match status" value="1"/>
</dbReference>
<dbReference type="InterPro" id="IPR014830">
    <property type="entry name" value="Glycolipid_transfer_prot_dom"/>
</dbReference>
<gene>
    <name evidence="3" type="ORF">MELIAE_LOCUS1678</name>
</gene>
<evidence type="ECO:0000259" key="2">
    <source>
        <dbReference type="Pfam" id="PF08718"/>
    </source>
</evidence>
<dbReference type="PANTHER" id="PTHR10219:SF25">
    <property type="entry name" value="PLECKSTRIN HOMOLOGY DOMAIN-CONTAINING FAMILY A MEMBER 8"/>
    <property type="match status" value="1"/>
</dbReference>
<proteinExistence type="predicted"/>